<protein>
    <submittedName>
        <fullName evidence="3">Uncharacterized protein</fullName>
    </submittedName>
</protein>
<keyword evidence="4" id="KW-1185">Reference proteome</keyword>
<sequence length="131" mass="14305">MSERQPETSPAPNHVNVRGVVWGGASIAIGIVLVVLAAWLLWQWWGAPSGAQPYGGPDAGKVPRVAPPTLQSAPRQDRAQYEAEKRKLLESWEWIDRKGGIARIPIEEAMRITSQGQSQSGKSADVRKESP</sequence>
<comment type="caution">
    <text evidence="3">The sequence shown here is derived from an EMBL/GenBank/DDBJ whole genome shotgun (WGS) entry which is preliminary data.</text>
</comment>
<dbReference type="AlphaFoldDB" id="A0A157ZIV4"/>
<dbReference type="RefSeq" id="WP_062602122.1">
    <property type="nucleotide sequence ID" value="NZ_FCOX02000002.1"/>
</dbReference>
<accession>A0A157ZIV4</accession>
<evidence type="ECO:0000313" key="3">
    <source>
        <dbReference type="EMBL" id="SAK45474.1"/>
    </source>
</evidence>
<feature type="transmembrane region" description="Helical" evidence="2">
    <location>
        <begin position="20"/>
        <end position="42"/>
    </location>
</feature>
<keyword evidence="2" id="KW-0812">Transmembrane</keyword>
<dbReference type="EMBL" id="FCOX02000002">
    <property type="protein sequence ID" value="SAK45474.1"/>
    <property type="molecule type" value="Genomic_DNA"/>
</dbReference>
<evidence type="ECO:0000256" key="1">
    <source>
        <dbReference type="SAM" id="MobiDB-lite"/>
    </source>
</evidence>
<evidence type="ECO:0000256" key="2">
    <source>
        <dbReference type="SAM" id="Phobius"/>
    </source>
</evidence>
<feature type="region of interest" description="Disordered" evidence="1">
    <location>
        <begin position="52"/>
        <end position="79"/>
    </location>
</feature>
<keyword evidence="2" id="KW-0472">Membrane</keyword>
<gene>
    <name evidence="3" type="ORF">AWB78_00616</name>
</gene>
<proteinExistence type="predicted"/>
<feature type="compositionally biased region" description="Polar residues" evidence="1">
    <location>
        <begin position="112"/>
        <end position="122"/>
    </location>
</feature>
<keyword evidence="2" id="KW-1133">Transmembrane helix</keyword>
<evidence type="ECO:0000313" key="4">
    <source>
        <dbReference type="Proteomes" id="UP000071859"/>
    </source>
</evidence>
<feature type="region of interest" description="Disordered" evidence="1">
    <location>
        <begin position="112"/>
        <end position="131"/>
    </location>
</feature>
<dbReference type="OrthoDB" id="129807at2"/>
<dbReference type="Proteomes" id="UP000071859">
    <property type="component" value="Unassembled WGS sequence"/>
</dbReference>
<organism evidence="3 4">
    <name type="scientific">Caballeronia calidae</name>
    <dbReference type="NCBI Taxonomy" id="1777139"/>
    <lineage>
        <taxon>Bacteria</taxon>
        <taxon>Pseudomonadati</taxon>
        <taxon>Pseudomonadota</taxon>
        <taxon>Betaproteobacteria</taxon>
        <taxon>Burkholderiales</taxon>
        <taxon>Burkholderiaceae</taxon>
        <taxon>Caballeronia</taxon>
    </lineage>
</organism>
<name>A0A157ZIV4_9BURK</name>
<reference evidence="3" key="1">
    <citation type="submission" date="2016-01" db="EMBL/GenBank/DDBJ databases">
        <authorList>
            <person name="Peeters C."/>
        </authorList>
    </citation>
    <scope>NUCLEOTIDE SEQUENCE</scope>
    <source>
        <strain evidence="3">LMG 29321</strain>
    </source>
</reference>